<dbReference type="InterPro" id="IPR004045">
    <property type="entry name" value="Glutathione_S-Trfase_N"/>
</dbReference>
<dbReference type="EMBL" id="BAND01000040">
    <property type="protein sequence ID" value="GAJ28942.1"/>
    <property type="molecule type" value="Genomic_DNA"/>
</dbReference>
<proteinExistence type="predicted"/>
<feature type="domain" description="GST C-terminal" evidence="2">
    <location>
        <begin position="87"/>
        <end position="204"/>
    </location>
</feature>
<dbReference type="InterPro" id="IPR036249">
    <property type="entry name" value="Thioredoxin-like_sf"/>
</dbReference>
<dbReference type="Pfam" id="PF13417">
    <property type="entry name" value="GST_N_3"/>
    <property type="match status" value="1"/>
</dbReference>
<dbReference type="AlphaFoldDB" id="A0A023D481"/>
<keyword evidence="4" id="KW-1185">Reference proteome</keyword>
<keyword evidence="3" id="KW-0808">Transferase</keyword>
<dbReference type="Gene3D" id="3.40.30.10">
    <property type="entry name" value="Glutaredoxin"/>
    <property type="match status" value="1"/>
</dbReference>
<dbReference type="Gene3D" id="1.20.1050.10">
    <property type="match status" value="1"/>
</dbReference>
<evidence type="ECO:0000259" key="1">
    <source>
        <dbReference type="PROSITE" id="PS50404"/>
    </source>
</evidence>
<dbReference type="SUPFAM" id="SSF47616">
    <property type="entry name" value="GST C-terminal domain-like"/>
    <property type="match status" value="1"/>
</dbReference>
<dbReference type="CDD" id="cd00570">
    <property type="entry name" value="GST_N_family"/>
    <property type="match status" value="1"/>
</dbReference>
<dbReference type="SFLD" id="SFLDS00019">
    <property type="entry name" value="Glutathione_Transferase_(cytos"/>
    <property type="match status" value="1"/>
</dbReference>
<dbReference type="InterPro" id="IPR040079">
    <property type="entry name" value="Glutathione_S-Trfase"/>
</dbReference>
<dbReference type="PANTHER" id="PTHR44051">
    <property type="entry name" value="GLUTATHIONE S-TRANSFERASE-RELATED"/>
    <property type="match status" value="1"/>
</dbReference>
<dbReference type="Pfam" id="PF13410">
    <property type="entry name" value="GST_C_2"/>
    <property type="match status" value="1"/>
</dbReference>
<evidence type="ECO:0000313" key="3">
    <source>
        <dbReference type="EMBL" id="GAJ28942.1"/>
    </source>
</evidence>
<evidence type="ECO:0000259" key="2">
    <source>
        <dbReference type="PROSITE" id="PS50405"/>
    </source>
</evidence>
<organism evidence="3 4">
    <name type="scientific">Acidomonas methanolica NBRC 104435</name>
    <dbReference type="NCBI Taxonomy" id="1231351"/>
    <lineage>
        <taxon>Bacteria</taxon>
        <taxon>Pseudomonadati</taxon>
        <taxon>Pseudomonadota</taxon>
        <taxon>Alphaproteobacteria</taxon>
        <taxon>Acetobacterales</taxon>
        <taxon>Acetobacteraceae</taxon>
        <taxon>Acidomonas</taxon>
    </lineage>
</organism>
<dbReference type="Proteomes" id="UP000019760">
    <property type="component" value="Unassembled WGS sequence"/>
</dbReference>
<dbReference type="PROSITE" id="PS50404">
    <property type="entry name" value="GST_NTER"/>
    <property type="match status" value="1"/>
</dbReference>
<dbReference type="CDD" id="cd03205">
    <property type="entry name" value="GST_C_6"/>
    <property type="match status" value="1"/>
</dbReference>
<dbReference type="OrthoDB" id="9795329at2"/>
<reference evidence="3 4" key="2">
    <citation type="journal article" date="2014" name="FEMS Microbiol. Lett.">
        <title>Draft genomic DNA sequence of the facultatively methylotrophic bacterium Acidomonas methanolica type strain MB58.</title>
        <authorList>
            <person name="Higashiura N."/>
            <person name="Hadano H."/>
            <person name="Hirakawa H."/>
            <person name="Matsutani M."/>
            <person name="Takabe S."/>
            <person name="Matsushita K."/>
            <person name="Azuma Y."/>
        </authorList>
    </citation>
    <scope>NUCLEOTIDE SEQUENCE [LARGE SCALE GENOMIC DNA]</scope>
    <source>
        <strain evidence="3 4">MB58</strain>
    </source>
</reference>
<dbReference type="PANTHER" id="PTHR44051:SF8">
    <property type="entry name" value="GLUTATHIONE S-TRANSFERASE GSTA"/>
    <property type="match status" value="1"/>
</dbReference>
<sequence>MKLIGMLNSPYVRRVAISLHALDIPFTHEPLSVFAEFDAFRAINPVVKAPTLVTDDGIVLMESGVILDYIGHIARRDGRLQPDAGPDLAKAARLTGLALTACEKTVQIVYEHKLRPPEKQYQPWLDRVTDQLKQAYRLLDEEIGPAHPWIFGAAPTQADITLAVAFRFTREMLPPLAAPENFPRLAAFSERAEATAPFLAWPCK</sequence>
<dbReference type="SUPFAM" id="SSF52833">
    <property type="entry name" value="Thioredoxin-like"/>
    <property type="match status" value="1"/>
</dbReference>
<accession>A0A023D481</accession>
<feature type="domain" description="GST N-terminal" evidence="1">
    <location>
        <begin position="1"/>
        <end position="78"/>
    </location>
</feature>
<evidence type="ECO:0000313" key="4">
    <source>
        <dbReference type="Proteomes" id="UP000019760"/>
    </source>
</evidence>
<name>A0A023D481_ACIMT</name>
<comment type="caution">
    <text evidence="3">The sequence shown here is derived from an EMBL/GenBank/DDBJ whole genome shotgun (WGS) entry which is preliminary data.</text>
</comment>
<dbReference type="RefSeq" id="WP_042058140.1">
    <property type="nucleotide sequence ID" value="NZ_BAND01000040.1"/>
</dbReference>
<reference evidence="4" key="1">
    <citation type="journal article" date="2014" name="FEMS Microbiol. Lett.">
        <title>Draft Genomic DNA Sequence of the Facultatively Methylotrophic Bacterium Acidomonas methanolica type strain MB58.</title>
        <authorList>
            <person name="Higashiura N."/>
            <person name="Hadano H."/>
            <person name="Hirakawa H."/>
            <person name="Matsutani M."/>
            <person name="Takabe S."/>
            <person name="Matsushita K."/>
            <person name="Azuma Y."/>
        </authorList>
    </citation>
    <scope>NUCLEOTIDE SEQUENCE [LARGE SCALE GENOMIC DNA]</scope>
    <source>
        <strain evidence="4">MB58</strain>
    </source>
</reference>
<gene>
    <name evidence="3" type="ORF">Amme_040_014</name>
</gene>
<dbReference type="GO" id="GO:0016740">
    <property type="term" value="F:transferase activity"/>
    <property type="evidence" value="ECO:0007669"/>
    <property type="project" value="UniProtKB-KW"/>
</dbReference>
<dbReference type="InterPro" id="IPR010987">
    <property type="entry name" value="Glutathione-S-Trfase_C-like"/>
</dbReference>
<dbReference type="PROSITE" id="PS50405">
    <property type="entry name" value="GST_CTER"/>
    <property type="match status" value="1"/>
</dbReference>
<dbReference type="InterPro" id="IPR036282">
    <property type="entry name" value="Glutathione-S-Trfase_C_sf"/>
</dbReference>
<protein>
    <submittedName>
        <fullName evidence="3">Glutathione S-transferase</fullName>
    </submittedName>
</protein>